<sequence length="120" mass="12962">MLMRRLPVSDLGGPIVTEPSLSSVVVPTTRIVPASRSRFLRWSAASSPHRKLAKVASRTSMRNRGSMASVRAKTYFMVSTGRSGESSLPASLMVHGLALISPSSTAVLKMAFRSRYALAR</sequence>
<accession>A0A1G8LKU4</accession>
<protein>
    <submittedName>
        <fullName evidence="1">Uncharacterized protein</fullName>
    </submittedName>
</protein>
<proteinExistence type="predicted"/>
<dbReference type="AlphaFoldDB" id="A0A1G8LKU4"/>
<dbReference type="EMBL" id="FNDJ01000006">
    <property type="protein sequence ID" value="SDI56342.1"/>
    <property type="molecule type" value="Genomic_DNA"/>
</dbReference>
<keyword evidence="2" id="KW-1185">Reference proteome</keyword>
<reference evidence="1 2" key="1">
    <citation type="submission" date="2016-10" db="EMBL/GenBank/DDBJ databases">
        <authorList>
            <person name="de Groot N.N."/>
        </authorList>
    </citation>
    <scope>NUCLEOTIDE SEQUENCE [LARGE SCALE GENOMIC DNA]</scope>
    <source>
        <strain evidence="1 2">CGMCC 4.6533</strain>
    </source>
</reference>
<organism evidence="1 2">
    <name type="scientific">Nonomuraea jiangxiensis</name>
    <dbReference type="NCBI Taxonomy" id="633440"/>
    <lineage>
        <taxon>Bacteria</taxon>
        <taxon>Bacillati</taxon>
        <taxon>Actinomycetota</taxon>
        <taxon>Actinomycetes</taxon>
        <taxon>Streptosporangiales</taxon>
        <taxon>Streptosporangiaceae</taxon>
        <taxon>Nonomuraea</taxon>
    </lineage>
</organism>
<evidence type="ECO:0000313" key="2">
    <source>
        <dbReference type="Proteomes" id="UP000199202"/>
    </source>
</evidence>
<dbReference type="STRING" id="633440.SAMN05421869_106125"/>
<evidence type="ECO:0000313" key="1">
    <source>
        <dbReference type="EMBL" id="SDI56342.1"/>
    </source>
</evidence>
<dbReference type="Proteomes" id="UP000199202">
    <property type="component" value="Unassembled WGS sequence"/>
</dbReference>
<gene>
    <name evidence="1" type="ORF">SAMN05421869_106125</name>
</gene>
<name>A0A1G8LKU4_9ACTN</name>